<comment type="caution">
    <text evidence="2">The sequence shown here is derived from an EMBL/GenBank/DDBJ whole genome shotgun (WGS) entry which is preliminary data.</text>
</comment>
<sequence>MADPVRAAGGPHRHAARVLEVDGLAEIARELERTASEPEGVALMTPKGRVYAVRLDDVPLKAAPLLKQELLAAGGIRRTPAGSPTTRSRRRRRSCSRRGPS</sequence>
<feature type="region of interest" description="Disordered" evidence="1">
    <location>
        <begin position="74"/>
        <end position="101"/>
    </location>
</feature>
<dbReference type="EMBL" id="AUZZ01005927">
    <property type="protein sequence ID" value="EQD47883.1"/>
    <property type="molecule type" value="Genomic_DNA"/>
</dbReference>
<dbReference type="AlphaFoldDB" id="T0ZT65"/>
<evidence type="ECO:0000313" key="2">
    <source>
        <dbReference type="EMBL" id="EQD47883.1"/>
    </source>
</evidence>
<gene>
    <name evidence="2" type="ORF">B2A_08245</name>
</gene>
<accession>T0ZT65</accession>
<protein>
    <submittedName>
        <fullName evidence="2">Uncharacterized protein</fullName>
    </submittedName>
</protein>
<feature type="compositionally biased region" description="Basic residues" evidence="1">
    <location>
        <begin position="87"/>
        <end position="101"/>
    </location>
</feature>
<feature type="non-terminal residue" evidence="2">
    <location>
        <position position="101"/>
    </location>
</feature>
<proteinExistence type="predicted"/>
<reference evidence="2" key="1">
    <citation type="submission" date="2013-08" db="EMBL/GenBank/DDBJ databases">
        <authorList>
            <person name="Mendez C."/>
            <person name="Richter M."/>
            <person name="Ferrer M."/>
            <person name="Sanchez J."/>
        </authorList>
    </citation>
    <scope>NUCLEOTIDE SEQUENCE</scope>
</reference>
<evidence type="ECO:0000256" key="1">
    <source>
        <dbReference type="SAM" id="MobiDB-lite"/>
    </source>
</evidence>
<name>T0ZT65_9ZZZZ</name>
<feature type="compositionally biased region" description="Low complexity" evidence="1">
    <location>
        <begin position="77"/>
        <end position="86"/>
    </location>
</feature>
<organism evidence="2">
    <name type="scientific">mine drainage metagenome</name>
    <dbReference type="NCBI Taxonomy" id="410659"/>
    <lineage>
        <taxon>unclassified sequences</taxon>
        <taxon>metagenomes</taxon>
        <taxon>ecological metagenomes</taxon>
    </lineage>
</organism>
<reference evidence="2" key="2">
    <citation type="journal article" date="2014" name="ISME J.">
        <title>Microbial stratification in low pH oxic and suboxic macroscopic growths along an acid mine drainage.</title>
        <authorList>
            <person name="Mendez-Garcia C."/>
            <person name="Mesa V."/>
            <person name="Sprenger R.R."/>
            <person name="Richter M."/>
            <person name="Diez M.S."/>
            <person name="Solano J."/>
            <person name="Bargiela R."/>
            <person name="Golyshina O.V."/>
            <person name="Manteca A."/>
            <person name="Ramos J.L."/>
            <person name="Gallego J.R."/>
            <person name="Llorente I."/>
            <person name="Martins Dos Santos V.A."/>
            <person name="Jensen O.N."/>
            <person name="Pelaez A.I."/>
            <person name="Sanchez J."/>
            <person name="Ferrer M."/>
        </authorList>
    </citation>
    <scope>NUCLEOTIDE SEQUENCE</scope>
</reference>